<dbReference type="AlphaFoldDB" id="A0A2I8ESM7"/>
<dbReference type="Proteomes" id="UP001319874">
    <property type="component" value="Chromosome 2"/>
</dbReference>
<keyword evidence="1" id="KW-0472">Membrane</keyword>
<reference evidence="2 4" key="1">
    <citation type="submission" date="2018-01" db="EMBL/GenBank/DDBJ databases">
        <title>Species boundaries and ecological features among Paraburkholderia terrae DSMZ17804T, P. hospita DSMZ17164T and P. caribensis DSMZ13236T.</title>
        <authorList>
            <person name="Pratama A.A."/>
        </authorList>
    </citation>
    <scope>NUCLEOTIDE SEQUENCE [LARGE SCALE GENOMIC DNA]</scope>
    <source>
        <strain evidence="2 4">DSM 17804</strain>
    </source>
</reference>
<dbReference type="EMBL" id="AP024956">
    <property type="protein sequence ID" value="BCZ81966.1"/>
    <property type="molecule type" value="Genomic_DNA"/>
</dbReference>
<dbReference type="RefSeq" id="WP_042308864.1">
    <property type="nucleotide sequence ID" value="NZ_AP024956.1"/>
</dbReference>
<sequence>MTAAGVRLHRCIVIGSFIIAVNQECAALAGAALFFMIALFVFSDYAVAHRVGAACNIVAAGIHARHATN</sequence>
<feature type="transmembrane region" description="Helical" evidence="1">
    <location>
        <begin position="12"/>
        <end position="42"/>
    </location>
</feature>
<accession>A0A2I8ESM7</accession>
<dbReference type="Proteomes" id="UP000243502">
    <property type="component" value="Chromosome 2"/>
</dbReference>
<protein>
    <submittedName>
        <fullName evidence="2">Uncharacterized protein</fullName>
    </submittedName>
</protein>
<organism evidence="2 4">
    <name type="scientific">Paraburkholderia terrae</name>
    <dbReference type="NCBI Taxonomy" id="311230"/>
    <lineage>
        <taxon>Bacteria</taxon>
        <taxon>Pseudomonadati</taxon>
        <taxon>Pseudomonadota</taxon>
        <taxon>Betaproteobacteria</taxon>
        <taxon>Burkholderiales</taxon>
        <taxon>Burkholderiaceae</taxon>
        <taxon>Paraburkholderia</taxon>
    </lineage>
</organism>
<evidence type="ECO:0000313" key="4">
    <source>
        <dbReference type="Proteomes" id="UP000243502"/>
    </source>
</evidence>
<evidence type="ECO:0000313" key="2">
    <source>
        <dbReference type="EMBL" id="AUT62643.1"/>
    </source>
</evidence>
<reference evidence="3 5" key="2">
    <citation type="journal article" date="2022" name="Front. Microbiol.">
        <title>Identification and characterization of a novel class of self-sufficient cytochrome P450 hydroxylase involved in cyclohexanecarboxylate degradation in Paraburkholderia terrae strain KU-64.</title>
        <authorList>
            <person name="Yamamoto T."/>
            <person name="Hasegawa Y."/>
            <person name="Iwaki H."/>
        </authorList>
    </citation>
    <scope>NUCLEOTIDE SEQUENCE [LARGE SCALE GENOMIC DNA]</scope>
    <source>
        <strain evidence="3 5">KU-64</strain>
    </source>
</reference>
<keyword evidence="1" id="KW-0812">Transmembrane</keyword>
<gene>
    <name evidence="2" type="ORF">C2L65_23835</name>
    <name evidence="3" type="ORF">PTKU64_56410</name>
</gene>
<keyword evidence="1" id="KW-1133">Transmembrane helix</keyword>
<dbReference type="KEGG" id="pter:C2L65_23835"/>
<dbReference type="EMBL" id="CP026112">
    <property type="protein sequence ID" value="AUT62643.1"/>
    <property type="molecule type" value="Genomic_DNA"/>
</dbReference>
<evidence type="ECO:0000313" key="3">
    <source>
        <dbReference type="EMBL" id="BCZ81966.1"/>
    </source>
</evidence>
<evidence type="ECO:0000313" key="5">
    <source>
        <dbReference type="Proteomes" id="UP001319874"/>
    </source>
</evidence>
<keyword evidence="5" id="KW-1185">Reference proteome</keyword>
<evidence type="ECO:0000256" key="1">
    <source>
        <dbReference type="SAM" id="Phobius"/>
    </source>
</evidence>
<name>A0A2I8ESM7_9BURK</name>
<proteinExistence type="predicted"/>